<proteinExistence type="predicted"/>
<evidence type="ECO:0000313" key="2">
    <source>
        <dbReference type="Proteomes" id="UP000277457"/>
    </source>
</evidence>
<comment type="caution">
    <text evidence="1">The sequence shown here is derived from an EMBL/GenBank/DDBJ whole genome shotgun (WGS) entry which is preliminary data.</text>
</comment>
<dbReference type="AlphaFoldDB" id="A0A662D233"/>
<evidence type="ECO:0000313" key="1">
    <source>
        <dbReference type="EMBL" id="RLE08111.1"/>
    </source>
</evidence>
<dbReference type="Proteomes" id="UP000277457">
    <property type="component" value="Unassembled WGS sequence"/>
</dbReference>
<sequence>MKCPYCGKQVPMTLPPYRRIYKGKDGHWHPYSDICQCNKEMYDFMVLGLIKKKEKKSIRK</sequence>
<gene>
    <name evidence="1" type="ORF">DRZ78_01770</name>
</gene>
<organism evidence="1 2">
    <name type="scientific">Aerophobetes bacterium</name>
    <dbReference type="NCBI Taxonomy" id="2030807"/>
    <lineage>
        <taxon>Bacteria</taxon>
        <taxon>Candidatus Aerophobota</taxon>
    </lineage>
</organism>
<name>A0A662D233_UNCAE</name>
<reference evidence="1 2" key="1">
    <citation type="submission" date="2018-06" db="EMBL/GenBank/DDBJ databases">
        <title>Extensive metabolic versatility and redundancy in microbially diverse, dynamic hydrothermal sediments.</title>
        <authorList>
            <person name="Dombrowski N."/>
            <person name="Teske A."/>
            <person name="Baker B.J."/>
        </authorList>
    </citation>
    <scope>NUCLEOTIDE SEQUENCE [LARGE SCALE GENOMIC DNA]</scope>
    <source>
        <strain evidence="1">B7_G13</strain>
    </source>
</reference>
<protein>
    <submittedName>
        <fullName evidence="1">Uncharacterized protein</fullName>
    </submittedName>
</protein>
<accession>A0A662D233</accession>
<dbReference type="EMBL" id="QMPY01000045">
    <property type="protein sequence ID" value="RLE08111.1"/>
    <property type="molecule type" value="Genomic_DNA"/>
</dbReference>